<comment type="catalytic activity">
    <reaction evidence="10">
        <text>a quinone + NADH + 5 H(+)(in) = a quinol + NAD(+) + 4 H(+)(out)</text>
        <dbReference type="Rhea" id="RHEA:57888"/>
        <dbReference type="ChEBI" id="CHEBI:15378"/>
        <dbReference type="ChEBI" id="CHEBI:24646"/>
        <dbReference type="ChEBI" id="CHEBI:57540"/>
        <dbReference type="ChEBI" id="CHEBI:57945"/>
        <dbReference type="ChEBI" id="CHEBI:132124"/>
    </reaction>
</comment>
<dbReference type="GO" id="GO:0030964">
    <property type="term" value="C:NADH dehydrogenase complex"/>
    <property type="evidence" value="ECO:0007669"/>
    <property type="project" value="TreeGrafter"/>
</dbReference>
<organism evidence="11 12">
    <name type="scientific">Rhodocytophaga rosea</name>
    <dbReference type="NCBI Taxonomy" id="2704465"/>
    <lineage>
        <taxon>Bacteria</taxon>
        <taxon>Pseudomonadati</taxon>
        <taxon>Bacteroidota</taxon>
        <taxon>Cytophagia</taxon>
        <taxon>Cytophagales</taxon>
        <taxon>Rhodocytophagaceae</taxon>
        <taxon>Rhodocytophaga</taxon>
    </lineage>
</organism>
<dbReference type="EC" id="7.1.1.-" evidence="10"/>
<evidence type="ECO:0000256" key="8">
    <source>
        <dbReference type="ARBA" id="ARBA00022989"/>
    </source>
</evidence>
<dbReference type="NCBIfam" id="NF004320">
    <property type="entry name" value="PRK05715.1-2"/>
    <property type="match status" value="1"/>
</dbReference>
<evidence type="ECO:0000256" key="2">
    <source>
        <dbReference type="ARBA" id="ARBA00004141"/>
    </source>
</evidence>
<dbReference type="PANTHER" id="PTHR11434">
    <property type="entry name" value="NADH-UBIQUINONE OXIDOREDUCTASE SUBUNIT ND4L"/>
    <property type="match status" value="1"/>
</dbReference>
<keyword evidence="4 10" id="KW-0813">Transport</keyword>
<keyword evidence="10" id="KW-0520">NAD</keyword>
<dbReference type="GO" id="GO:0042773">
    <property type="term" value="P:ATP synthesis coupled electron transport"/>
    <property type="evidence" value="ECO:0007669"/>
    <property type="project" value="InterPro"/>
</dbReference>
<dbReference type="GO" id="GO:0048038">
    <property type="term" value="F:quinone binding"/>
    <property type="evidence" value="ECO:0007669"/>
    <property type="project" value="UniProtKB-KW"/>
</dbReference>
<evidence type="ECO:0000313" key="12">
    <source>
        <dbReference type="Proteomes" id="UP000480178"/>
    </source>
</evidence>
<feature type="transmembrane region" description="Helical" evidence="10">
    <location>
        <begin position="30"/>
        <end position="49"/>
    </location>
</feature>
<accession>A0A6C0GPN6</accession>
<evidence type="ECO:0000256" key="4">
    <source>
        <dbReference type="ARBA" id="ARBA00022448"/>
    </source>
</evidence>
<keyword evidence="9 10" id="KW-0472">Membrane</keyword>
<evidence type="ECO:0000256" key="5">
    <source>
        <dbReference type="ARBA" id="ARBA00022692"/>
    </source>
</evidence>
<feature type="transmembrane region" description="Helical" evidence="10">
    <location>
        <begin position="6"/>
        <end position="23"/>
    </location>
</feature>
<protein>
    <recommendedName>
        <fullName evidence="10">NADH-quinone oxidoreductase subunit K</fullName>
        <ecNumber evidence="10">7.1.1.-</ecNumber>
    </recommendedName>
    <alternativeName>
        <fullName evidence="10">NADH dehydrogenase I subunit K</fullName>
    </alternativeName>
    <alternativeName>
        <fullName evidence="10">NDH-1 subunit K</fullName>
    </alternativeName>
</protein>
<evidence type="ECO:0000256" key="9">
    <source>
        <dbReference type="ARBA" id="ARBA00023136"/>
    </source>
</evidence>
<evidence type="ECO:0000313" key="11">
    <source>
        <dbReference type="EMBL" id="QHT70016.1"/>
    </source>
</evidence>
<evidence type="ECO:0000256" key="6">
    <source>
        <dbReference type="ARBA" id="ARBA00022719"/>
    </source>
</evidence>
<evidence type="ECO:0000256" key="1">
    <source>
        <dbReference type="ARBA" id="ARBA00002378"/>
    </source>
</evidence>
<gene>
    <name evidence="10 11" type="primary">nuoK</name>
    <name evidence="11" type="ORF">GXP67_26910</name>
</gene>
<comment type="similarity">
    <text evidence="3 10">Belongs to the complex I subunit 4L family.</text>
</comment>
<dbReference type="KEGG" id="rhoz:GXP67_26910"/>
<comment type="function">
    <text evidence="10">NDH-1 shuttles electrons from NADH, via FMN and iron-sulfur (Fe-S) centers, to quinones in the respiratory chain. The immediate electron acceptor for the enzyme in this species is believed to be a menaquinone. Couples the redox reaction to proton translocation (for every two electrons transferred, four hydrogen ions are translocated across the cytoplasmic membrane), and thus conserves the redox energy in a proton gradient.</text>
</comment>
<dbReference type="InterPro" id="IPR039428">
    <property type="entry name" value="NUOK/Mnh_C1-like"/>
</dbReference>
<dbReference type="Proteomes" id="UP000480178">
    <property type="component" value="Chromosome"/>
</dbReference>
<evidence type="ECO:0000256" key="10">
    <source>
        <dbReference type="HAMAP-Rule" id="MF_01456"/>
    </source>
</evidence>
<proteinExistence type="inferred from homology"/>
<keyword evidence="8 10" id="KW-1133">Transmembrane helix</keyword>
<keyword evidence="7 10" id="KW-1278">Translocase</keyword>
<comment type="subunit">
    <text evidence="10">NDH-1 is composed of 14 different subunits. Subunits NuoA, H, J, K, L, M, N constitute the membrane sector of the complex.</text>
</comment>
<reference evidence="11 12" key="1">
    <citation type="submission" date="2020-01" db="EMBL/GenBank/DDBJ databases">
        <authorList>
            <person name="Kim M.K."/>
        </authorList>
    </citation>
    <scope>NUCLEOTIDE SEQUENCE [LARGE SCALE GENOMIC DNA]</scope>
    <source>
        <strain evidence="11 12">172606-1</strain>
    </source>
</reference>
<dbReference type="RefSeq" id="WP_162445999.1">
    <property type="nucleotide sequence ID" value="NZ_CP048222.1"/>
</dbReference>
<dbReference type="Pfam" id="PF00420">
    <property type="entry name" value="Oxidored_q2"/>
    <property type="match status" value="1"/>
</dbReference>
<dbReference type="GO" id="GO:0005886">
    <property type="term" value="C:plasma membrane"/>
    <property type="evidence" value="ECO:0007669"/>
    <property type="project" value="UniProtKB-SubCell"/>
</dbReference>
<keyword evidence="10" id="KW-1003">Cell membrane</keyword>
<comment type="subcellular location">
    <subcellularLocation>
        <location evidence="10">Cell membrane</location>
        <topology evidence="10">Multi-pass membrane protein</topology>
    </subcellularLocation>
    <subcellularLocation>
        <location evidence="2">Membrane</location>
        <topology evidence="2">Multi-pass membrane protein</topology>
    </subcellularLocation>
</comment>
<evidence type="ECO:0000256" key="7">
    <source>
        <dbReference type="ARBA" id="ARBA00022967"/>
    </source>
</evidence>
<dbReference type="AlphaFoldDB" id="A0A6C0GPN6"/>
<dbReference type="Gene3D" id="1.10.287.3510">
    <property type="match status" value="1"/>
</dbReference>
<keyword evidence="6 10" id="KW-0874">Quinone</keyword>
<keyword evidence="11" id="KW-0560">Oxidoreductase</keyword>
<keyword evidence="5 10" id="KW-0812">Transmembrane</keyword>
<dbReference type="HAMAP" id="MF_01456">
    <property type="entry name" value="NDH1_NuoK"/>
    <property type="match status" value="1"/>
</dbReference>
<keyword evidence="12" id="KW-1185">Reference proteome</keyword>
<evidence type="ECO:0000256" key="3">
    <source>
        <dbReference type="ARBA" id="ARBA00010519"/>
    </source>
</evidence>
<feature type="transmembrane region" description="Helical" evidence="10">
    <location>
        <begin position="61"/>
        <end position="82"/>
    </location>
</feature>
<dbReference type="NCBIfam" id="NF004321">
    <property type="entry name" value="PRK05715.1-3"/>
    <property type="match status" value="1"/>
</dbReference>
<dbReference type="FunFam" id="1.10.287.3510:FF:000001">
    <property type="entry name" value="NADH-quinone oxidoreductase subunit K"/>
    <property type="match status" value="1"/>
</dbReference>
<sequence>MIPPEYYLFIGALLFCIGIVIIITKRNAIVVLMGIELILNAANINLVAFSQYDPQRLQGQLFALFVIVVAACEAAVALAIVLRVYQYYQTIHLDEVSELKEE</sequence>
<name>A0A6C0GPN6_9BACT</name>
<dbReference type="InterPro" id="IPR001133">
    <property type="entry name" value="NADH_UbQ_OxRdtase_chain4L/K"/>
</dbReference>
<dbReference type="EMBL" id="CP048222">
    <property type="protein sequence ID" value="QHT70016.1"/>
    <property type="molecule type" value="Genomic_DNA"/>
</dbReference>
<comment type="function">
    <text evidence="1">NDH-1 shuttles electrons from NADH, via FMN and iron-sulfur (Fe-S) centers, to quinones in the respiratory chain. The immediate electron acceptor for the enzyme in this species is believed to be ubiquinone. Couples the redox reaction to proton translocation (for every two electrons transferred, four hydrogen ions are translocated across the cytoplasmic membrane), and thus conserves the redox energy in a proton gradient.</text>
</comment>
<dbReference type="PANTHER" id="PTHR11434:SF16">
    <property type="entry name" value="NADH-UBIQUINONE OXIDOREDUCTASE CHAIN 4L"/>
    <property type="match status" value="1"/>
</dbReference>
<dbReference type="GO" id="GO:0050136">
    <property type="term" value="F:NADH dehydrogenase (quinone) (non-electrogenic) activity"/>
    <property type="evidence" value="ECO:0007669"/>
    <property type="project" value="UniProtKB-UniRule"/>
</dbReference>